<keyword evidence="3" id="KW-1185">Reference proteome</keyword>
<accession>A0A4Y7RXB0</accession>
<protein>
    <submittedName>
        <fullName evidence="2">Carbohydrate-binding domain-containing protein</fullName>
    </submittedName>
</protein>
<keyword evidence="1" id="KW-0732">Signal</keyword>
<evidence type="ECO:0000256" key="1">
    <source>
        <dbReference type="SAM" id="SignalP"/>
    </source>
</evidence>
<dbReference type="PROSITE" id="PS51257">
    <property type="entry name" value="PROKAR_LIPOPROTEIN"/>
    <property type="match status" value="1"/>
</dbReference>
<proteinExistence type="predicted"/>
<feature type="chain" id="PRO_5038677100" evidence="1">
    <location>
        <begin position="21"/>
        <end position="192"/>
    </location>
</feature>
<dbReference type="InterPro" id="IPR025584">
    <property type="entry name" value="Cthe_2159"/>
</dbReference>
<feature type="signal peptide" evidence="1">
    <location>
        <begin position="1"/>
        <end position="20"/>
    </location>
</feature>
<dbReference type="Proteomes" id="UP000297597">
    <property type="component" value="Unassembled WGS sequence"/>
</dbReference>
<evidence type="ECO:0000313" key="3">
    <source>
        <dbReference type="Proteomes" id="UP000297597"/>
    </source>
</evidence>
<organism evidence="2 3">
    <name type="scientific">Pelotomaculum propionicicum</name>
    <dbReference type="NCBI Taxonomy" id="258475"/>
    <lineage>
        <taxon>Bacteria</taxon>
        <taxon>Bacillati</taxon>
        <taxon>Bacillota</taxon>
        <taxon>Clostridia</taxon>
        <taxon>Eubacteriales</taxon>
        <taxon>Desulfotomaculaceae</taxon>
        <taxon>Pelotomaculum</taxon>
    </lineage>
</organism>
<sequence>MKLAALLTAALIAISGLTGCSSSSGTASTAVVTTAAAAELAAIEVQYSSEDLDSTWDSSSATAVTLQGNSIATAGAGAAAKGSILTISDSGTYVLSGTLADGQIVVDAGKDDVVRLVLNGASINCPDGPAIYAKQAQKTIVVLAQGSSNTVRDGAAYTLAGGEDDPDAAIFSQDDLTINGAGSFVGQLAMPT</sequence>
<evidence type="ECO:0000313" key="2">
    <source>
        <dbReference type="EMBL" id="TEB12917.1"/>
    </source>
</evidence>
<dbReference type="Pfam" id="PF14262">
    <property type="entry name" value="Cthe_2159"/>
    <property type="match status" value="1"/>
</dbReference>
<reference evidence="2 3" key="1">
    <citation type="journal article" date="2018" name="Environ. Microbiol.">
        <title>Novel energy conservation strategies and behaviour of Pelotomaculum schinkii driving syntrophic propionate catabolism.</title>
        <authorList>
            <person name="Hidalgo-Ahumada C.A.P."/>
            <person name="Nobu M.K."/>
            <person name="Narihiro T."/>
            <person name="Tamaki H."/>
            <person name="Liu W.T."/>
            <person name="Kamagata Y."/>
            <person name="Stams A.J.M."/>
            <person name="Imachi H."/>
            <person name="Sousa D.Z."/>
        </authorList>
    </citation>
    <scope>NUCLEOTIDE SEQUENCE [LARGE SCALE GENOMIC DNA]</scope>
    <source>
        <strain evidence="2 3">MGP</strain>
    </source>
</reference>
<dbReference type="RefSeq" id="WP_243119702.1">
    <property type="nucleotide sequence ID" value="NZ_QFFZ01000004.1"/>
</dbReference>
<comment type="caution">
    <text evidence="2">The sequence shown here is derived from an EMBL/GenBank/DDBJ whole genome shotgun (WGS) entry which is preliminary data.</text>
</comment>
<dbReference type="AlphaFoldDB" id="A0A4Y7RXB0"/>
<gene>
    <name evidence="2" type="ORF">Pmgp_00555</name>
</gene>
<name>A0A4Y7RXB0_9FIRM</name>
<dbReference type="EMBL" id="QFFZ01000004">
    <property type="protein sequence ID" value="TEB12917.1"/>
    <property type="molecule type" value="Genomic_DNA"/>
</dbReference>